<feature type="binding site" evidence="17">
    <location>
        <position position="736"/>
    </location>
    <ligand>
        <name>ATP</name>
        <dbReference type="ChEBI" id="CHEBI:30616"/>
    </ligand>
</feature>
<dbReference type="PROSITE" id="PS00107">
    <property type="entry name" value="PROTEIN_KINASE_ATP"/>
    <property type="match status" value="1"/>
</dbReference>
<dbReference type="InterPro" id="IPR020635">
    <property type="entry name" value="Tyr_kinase_cat_dom"/>
</dbReference>
<evidence type="ECO:0000256" key="2">
    <source>
        <dbReference type="ARBA" id="ARBA00011902"/>
    </source>
</evidence>
<dbReference type="Gene3D" id="2.60.120.200">
    <property type="match status" value="1"/>
</dbReference>
<dbReference type="InterPro" id="IPR055163">
    <property type="entry name" value="ALK/LTK-like_GRD"/>
</dbReference>
<dbReference type="PROSITE" id="PS50011">
    <property type="entry name" value="PROTEIN_KINASE_DOM"/>
    <property type="match status" value="1"/>
</dbReference>
<gene>
    <name evidence="23" type="ORF">RUM44_007200</name>
</gene>
<sequence>MASLEVNFLLVLEVWMLFGTMKSCDLSHLTATRISAFYCSPPPPQDWYQEIPKFARCTFEDGWCGWENAPTTAINWTRHMGAGYTKRYTGPAFDHTYQNESGKFLYVNMSTIRSTKLGSSAILESSLINPPPRYHARPNSTYYKSCFYGAHTGSLGLFLCEMDPVAERSIRLWFTYGNKGDTWQRQVVPIPTNITYKYYLQFEARRGFRARGDIAIDDVSMSPECFGLNVPEKEKEGYDYDNFSGFVEPTQPVEEHRDFFNKTSYLFSSCGVRGRMGPTPENCTAAYNNTSTNVTVLQDATLNGVQRWIVPQEGFYTIVVKGASGGKGYDGLGVSKGTTIVGVVELNRTQSLYILVGQEGGNACRKNFAVTQHYTCGNVKHPNMSTPLNSLKEIQNLEIIDDGGGGGGATFVFLWSQKNGRIPLIVGAGGGGLGGGTYADDGSQHGKGVDVSRLGVTGSENGNNSAGAGGGWTESNGTWREVTGGSFVQGAVGGKACGQSLDLHGAGGFGGGGGGCRTGGGGGGFAGGSASADRRNGLGGYSYVAHGLITKQVFPGSNAGQGSVVIIPAIKGCGCEFLCVALDEHRQKVKCICPSGSQLETDGFSCFYSEKFQPLLTEKFMTVIVGMLMILIISCLCYYFFKHNRRNKKDRLRLKMINESELQLNRLRLASDSMMTEYNPNYEFGGGTYTIRDLNEVPRENLRLVKALGQGAFGEVYQGFYRYRTGDIIEMPVAVKTLPELSTSQAETDFLMEALIMSKFTHPNIVHFIGVCFDKHPRFIVLELLAGGDLKNFLRESRPKPERPSPLVMKDLLMCAIDVAKGCAYLEEHRFIHRDIAARNCLLTTKGPGRTVKIADFGMARDIYRYEISELRHVTSNTTTESTNKAYTCRAEYYRKGGKAMLPIKWMPPEAFQDGIFTAKTDIWSFGVLLWEVMSLGYMPYTGCGNREVMQLVISGGRLEPPMNCPSPVYAIMTKCWHPKPDERPSFLLILERLGYCVQDPEVLNAPLPIFNRLPSSERDSTIMRPEITSNCLHMEEASDYLEPSQGASNRQNPSPRAEEPAKPGQEGNAEGWESNFTMPESQSTQPLLLQETGPGLGTMGLGQPKCNNHNNNNNSNSNRSMTNAISLDAGALVRQPIPYVNVKVAPKVPKTVPDGNSESPFSVSRHLINDAEISC</sequence>
<name>A0ABR1B012_POLSC</name>
<dbReference type="SUPFAM" id="SSF56112">
    <property type="entry name" value="Protein kinase-like (PK-like)"/>
    <property type="match status" value="1"/>
</dbReference>
<evidence type="ECO:0000259" key="22">
    <source>
        <dbReference type="PROSITE" id="PS50060"/>
    </source>
</evidence>
<keyword evidence="9 17" id="KW-0067">ATP-binding</keyword>
<dbReference type="PANTHER" id="PTHR24416:SF604">
    <property type="entry name" value="RECEPTOR PROTEIN-TYROSINE KINASE"/>
    <property type="match status" value="1"/>
</dbReference>
<keyword evidence="8" id="KW-0418">Kinase</keyword>
<feature type="transmembrane region" description="Helical" evidence="19">
    <location>
        <begin position="620"/>
        <end position="641"/>
    </location>
</feature>
<evidence type="ECO:0000256" key="19">
    <source>
        <dbReference type="SAM" id="Phobius"/>
    </source>
</evidence>
<feature type="compositionally biased region" description="Polar residues" evidence="18">
    <location>
        <begin position="1046"/>
        <end position="1055"/>
    </location>
</feature>
<evidence type="ECO:0000256" key="11">
    <source>
        <dbReference type="ARBA" id="ARBA00023136"/>
    </source>
</evidence>
<evidence type="ECO:0000256" key="6">
    <source>
        <dbReference type="ARBA" id="ARBA00022729"/>
    </source>
</evidence>
<dbReference type="InterPro" id="IPR050122">
    <property type="entry name" value="RTK"/>
</dbReference>
<keyword evidence="7 17" id="KW-0547">Nucleotide-binding</keyword>
<comment type="caution">
    <text evidence="23">The sequence shown here is derived from an EMBL/GenBank/DDBJ whole genome shotgun (WGS) entry which is preliminary data.</text>
</comment>
<evidence type="ECO:0000256" key="7">
    <source>
        <dbReference type="ARBA" id="ARBA00022741"/>
    </source>
</evidence>
<keyword evidence="13" id="KW-1015">Disulfide bond</keyword>
<evidence type="ECO:0000256" key="4">
    <source>
        <dbReference type="ARBA" id="ARBA00022679"/>
    </source>
</evidence>
<dbReference type="InterPro" id="IPR000998">
    <property type="entry name" value="MAM_dom"/>
</dbReference>
<dbReference type="Gene3D" id="3.30.200.20">
    <property type="entry name" value="Phosphorylase Kinase, domain 1"/>
    <property type="match status" value="1"/>
</dbReference>
<organism evidence="23 24">
    <name type="scientific">Polyplax serrata</name>
    <name type="common">Common mouse louse</name>
    <dbReference type="NCBI Taxonomy" id="468196"/>
    <lineage>
        <taxon>Eukaryota</taxon>
        <taxon>Metazoa</taxon>
        <taxon>Ecdysozoa</taxon>
        <taxon>Arthropoda</taxon>
        <taxon>Hexapoda</taxon>
        <taxon>Insecta</taxon>
        <taxon>Pterygota</taxon>
        <taxon>Neoptera</taxon>
        <taxon>Paraneoptera</taxon>
        <taxon>Psocodea</taxon>
        <taxon>Troctomorpha</taxon>
        <taxon>Phthiraptera</taxon>
        <taxon>Anoplura</taxon>
        <taxon>Polyplacidae</taxon>
        <taxon>Polyplax</taxon>
    </lineage>
</organism>
<feature type="region of interest" description="Disordered" evidence="18">
    <location>
        <begin position="1042"/>
        <end position="1122"/>
    </location>
</feature>
<dbReference type="PANTHER" id="PTHR24416">
    <property type="entry name" value="TYROSINE-PROTEIN KINASE RECEPTOR"/>
    <property type="match status" value="1"/>
</dbReference>
<evidence type="ECO:0000256" key="14">
    <source>
        <dbReference type="ARBA" id="ARBA00023170"/>
    </source>
</evidence>
<dbReference type="Gene3D" id="1.10.510.10">
    <property type="entry name" value="Transferase(Phosphotransferase) domain 1"/>
    <property type="match status" value="1"/>
</dbReference>
<evidence type="ECO:0000256" key="5">
    <source>
        <dbReference type="ARBA" id="ARBA00022692"/>
    </source>
</evidence>
<keyword evidence="4" id="KW-0808">Transferase</keyword>
<accession>A0ABR1B012</accession>
<keyword evidence="10 19" id="KW-1133">Transmembrane helix</keyword>
<dbReference type="Proteomes" id="UP001359485">
    <property type="component" value="Unassembled WGS sequence"/>
</dbReference>
<keyword evidence="24" id="KW-1185">Reference proteome</keyword>
<proteinExistence type="predicted"/>
<feature type="compositionally biased region" description="Low complexity" evidence="18">
    <location>
        <begin position="1108"/>
        <end position="1119"/>
    </location>
</feature>
<feature type="signal peptide" evidence="20">
    <location>
        <begin position="1"/>
        <end position="23"/>
    </location>
</feature>
<dbReference type="InterPro" id="IPR000719">
    <property type="entry name" value="Prot_kinase_dom"/>
</dbReference>
<evidence type="ECO:0000259" key="21">
    <source>
        <dbReference type="PROSITE" id="PS50011"/>
    </source>
</evidence>
<evidence type="ECO:0000256" key="3">
    <source>
        <dbReference type="ARBA" id="ARBA00022475"/>
    </source>
</evidence>
<dbReference type="PROSITE" id="PS50060">
    <property type="entry name" value="MAM_2"/>
    <property type="match status" value="1"/>
</dbReference>
<protein>
    <recommendedName>
        <fullName evidence="2">receptor protein-tyrosine kinase</fullName>
        <ecNumber evidence="2">2.7.10.1</ecNumber>
    </recommendedName>
</protein>
<keyword evidence="6 20" id="KW-0732">Signal</keyword>
<dbReference type="InterPro" id="IPR008266">
    <property type="entry name" value="Tyr_kinase_AS"/>
</dbReference>
<dbReference type="Pfam" id="PF12810">
    <property type="entry name" value="ALK_LTK_GRD"/>
    <property type="match status" value="1"/>
</dbReference>
<keyword evidence="3" id="KW-1003">Cell membrane</keyword>
<feature type="domain" description="MAM" evidence="22">
    <location>
        <begin position="55"/>
        <end position="227"/>
    </location>
</feature>
<evidence type="ECO:0000313" key="24">
    <source>
        <dbReference type="Proteomes" id="UP001359485"/>
    </source>
</evidence>
<dbReference type="InterPro" id="IPR013320">
    <property type="entry name" value="ConA-like_dom_sf"/>
</dbReference>
<keyword evidence="15" id="KW-0325">Glycoprotein</keyword>
<comment type="catalytic activity">
    <reaction evidence="16">
        <text>L-tyrosyl-[protein] + ATP = O-phospho-L-tyrosyl-[protein] + ADP + H(+)</text>
        <dbReference type="Rhea" id="RHEA:10596"/>
        <dbReference type="Rhea" id="RHEA-COMP:10136"/>
        <dbReference type="Rhea" id="RHEA-COMP:20101"/>
        <dbReference type="ChEBI" id="CHEBI:15378"/>
        <dbReference type="ChEBI" id="CHEBI:30616"/>
        <dbReference type="ChEBI" id="CHEBI:46858"/>
        <dbReference type="ChEBI" id="CHEBI:61978"/>
        <dbReference type="ChEBI" id="CHEBI:456216"/>
        <dbReference type="EC" id="2.7.10.1"/>
    </reaction>
</comment>
<evidence type="ECO:0000256" key="10">
    <source>
        <dbReference type="ARBA" id="ARBA00022989"/>
    </source>
</evidence>
<evidence type="ECO:0000256" key="9">
    <source>
        <dbReference type="ARBA" id="ARBA00022840"/>
    </source>
</evidence>
<evidence type="ECO:0000256" key="20">
    <source>
        <dbReference type="SAM" id="SignalP"/>
    </source>
</evidence>
<dbReference type="CDD" id="cd06263">
    <property type="entry name" value="MAM"/>
    <property type="match status" value="1"/>
</dbReference>
<dbReference type="Gene3D" id="2.10.25.10">
    <property type="entry name" value="Laminin"/>
    <property type="match status" value="1"/>
</dbReference>
<dbReference type="Pfam" id="PF00629">
    <property type="entry name" value="MAM"/>
    <property type="match status" value="1"/>
</dbReference>
<evidence type="ECO:0000256" key="13">
    <source>
        <dbReference type="ARBA" id="ARBA00023157"/>
    </source>
</evidence>
<evidence type="ECO:0000256" key="1">
    <source>
        <dbReference type="ARBA" id="ARBA00004251"/>
    </source>
</evidence>
<reference evidence="23 24" key="1">
    <citation type="submission" date="2023-09" db="EMBL/GenBank/DDBJ databases">
        <title>Genomes of two closely related lineages of the louse Polyplax serrata with different host specificities.</title>
        <authorList>
            <person name="Martinu J."/>
            <person name="Tarabai H."/>
            <person name="Stefka J."/>
            <person name="Hypsa V."/>
        </authorList>
    </citation>
    <scope>NUCLEOTIDE SEQUENCE [LARGE SCALE GENOMIC DNA]</scope>
    <source>
        <strain evidence="23">98ZLc_SE</strain>
    </source>
</reference>
<dbReference type="SMART" id="SM00219">
    <property type="entry name" value="TyrKc"/>
    <property type="match status" value="1"/>
</dbReference>
<evidence type="ECO:0000313" key="23">
    <source>
        <dbReference type="EMBL" id="KAK6632170.1"/>
    </source>
</evidence>
<evidence type="ECO:0000256" key="17">
    <source>
        <dbReference type="PROSITE-ProRule" id="PRU10141"/>
    </source>
</evidence>
<keyword evidence="11 19" id="KW-0472">Membrane</keyword>
<feature type="chain" id="PRO_5046341307" description="receptor protein-tyrosine kinase" evidence="20">
    <location>
        <begin position="24"/>
        <end position="1176"/>
    </location>
</feature>
<keyword evidence="14" id="KW-0675">Receptor</keyword>
<dbReference type="EC" id="2.7.10.1" evidence="2"/>
<dbReference type="InterPro" id="IPR011009">
    <property type="entry name" value="Kinase-like_dom_sf"/>
</dbReference>
<evidence type="ECO:0000256" key="12">
    <source>
        <dbReference type="ARBA" id="ARBA00023137"/>
    </source>
</evidence>
<comment type="subcellular location">
    <subcellularLocation>
        <location evidence="1">Cell membrane</location>
        <topology evidence="1">Single-pass type I membrane protein</topology>
    </subcellularLocation>
</comment>
<evidence type="ECO:0000256" key="16">
    <source>
        <dbReference type="ARBA" id="ARBA00051243"/>
    </source>
</evidence>
<dbReference type="EMBL" id="JAWJWF010000005">
    <property type="protein sequence ID" value="KAK6632170.1"/>
    <property type="molecule type" value="Genomic_DNA"/>
</dbReference>
<dbReference type="Pfam" id="PF07714">
    <property type="entry name" value="PK_Tyr_Ser-Thr"/>
    <property type="match status" value="2"/>
</dbReference>
<evidence type="ECO:0000256" key="15">
    <source>
        <dbReference type="ARBA" id="ARBA00023180"/>
    </source>
</evidence>
<keyword evidence="5 19" id="KW-0812">Transmembrane</keyword>
<evidence type="ECO:0000256" key="18">
    <source>
        <dbReference type="SAM" id="MobiDB-lite"/>
    </source>
</evidence>
<dbReference type="InterPro" id="IPR017441">
    <property type="entry name" value="Protein_kinase_ATP_BS"/>
</dbReference>
<dbReference type="SMART" id="SM00137">
    <property type="entry name" value="MAM"/>
    <property type="match status" value="1"/>
</dbReference>
<dbReference type="PRINTS" id="PR00109">
    <property type="entry name" value="TYRKINASE"/>
</dbReference>
<dbReference type="SUPFAM" id="SSF49899">
    <property type="entry name" value="Concanavalin A-like lectins/glucanases"/>
    <property type="match status" value="1"/>
</dbReference>
<feature type="compositionally biased region" description="Polar residues" evidence="18">
    <location>
        <begin position="1075"/>
        <end position="1088"/>
    </location>
</feature>
<dbReference type="InterPro" id="IPR001245">
    <property type="entry name" value="Ser-Thr/Tyr_kinase_cat_dom"/>
</dbReference>
<evidence type="ECO:0000256" key="8">
    <source>
        <dbReference type="ARBA" id="ARBA00022777"/>
    </source>
</evidence>
<feature type="domain" description="Protein kinase" evidence="21">
    <location>
        <begin position="702"/>
        <end position="1003"/>
    </location>
</feature>
<dbReference type="PROSITE" id="PS00109">
    <property type="entry name" value="PROTEIN_KINASE_TYR"/>
    <property type="match status" value="1"/>
</dbReference>
<keyword evidence="12" id="KW-0829">Tyrosine-protein kinase</keyword>